<sequence length="156" mass="17384">GVCKDKAGMLVTMLRSAGFEAYACMTMAGSRIDYIAADQFNHSVTIVRLSDGKLHLLDPTWVPFVRELWSSAEQQQNYLPGLPQGSDLLKTPVSPPQNHFIRIKANSDLQINGTLTGEISVQAEGQSDARLRRMFTGSCKSLWKKNLENELLKIYP</sequence>
<name>X1RAU0_9ZZZZ</name>
<dbReference type="SUPFAM" id="SSF54001">
    <property type="entry name" value="Cysteine proteinases"/>
    <property type="match status" value="1"/>
</dbReference>
<feature type="non-terminal residue" evidence="1">
    <location>
        <position position="156"/>
    </location>
</feature>
<feature type="non-terminal residue" evidence="1">
    <location>
        <position position="1"/>
    </location>
</feature>
<dbReference type="InterPro" id="IPR038765">
    <property type="entry name" value="Papain-like_cys_pep_sf"/>
</dbReference>
<dbReference type="EMBL" id="BARW01013253">
    <property type="protein sequence ID" value="GAI77872.1"/>
    <property type="molecule type" value="Genomic_DNA"/>
</dbReference>
<dbReference type="Gene3D" id="3.10.620.30">
    <property type="match status" value="1"/>
</dbReference>
<organism evidence="1">
    <name type="scientific">marine sediment metagenome</name>
    <dbReference type="NCBI Taxonomy" id="412755"/>
    <lineage>
        <taxon>unclassified sequences</taxon>
        <taxon>metagenomes</taxon>
        <taxon>ecological metagenomes</taxon>
    </lineage>
</organism>
<reference evidence="1" key="1">
    <citation type="journal article" date="2014" name="Front. Microbiol.">
        <title>High frequency of phylogenetically diverse reductive dehalogenase-homologous genes in deep subseafloor sedimentary metagenomes.</title>
        <authorList>
            <person name="Kawai M."/>
            <person name="Futagami T."/>
            <person name="Toyoda A."/>
            <person name="Takaki Y."/>
            <person name="Nishi S."/>
            <person name="Hori S."/>
            <person name="Arai W."/>
            <person name="Tsubouchi T."/>
            <person name="Morono Y."/>
            <person name="Uchiyama I."/>
            <person name="Ito T."/>
            <person name="Fujiyama A."/>
            <person name="Inagaki F."/>
            <person name="Takami H."/>
        </authorList>
    </citation>
    <scope>NUCLEOTIDE SEQUENCE</scope>
    <source>
        <strain evidence="1">Expedition CK06-06</strain>
    </source>
</reference>
<comment type="caution">
    <text evidence="1">The sequence shown here is derived from an EMBL/GenBank/DDBJ whole genome shotgun (WGS) entry which is preliminary data.</text>
</comment>
<dbReference type="AlphaFoldDB" id="X1RAU0"/>
<gene>
    <name evidence="1" type="ORF">S12H4_24424</name>
</gene>
<accession>X1RAU0</accession>
<evidence type="ECO:0008006" key="2">
    <source>
        <dbReference type="Google" id="ProtNLM"/>
    </source>
</evidence>
<protein>
    <recommendedName>
        <fullName evidence="2">Transglutaminase-like domain-containing protein</fullName>
    </recommendedName>
</protein>
<evidence type="ECO:0000313" key="1">
    <source>
        <dbReference type="EMBL" id="GAI77872.1"/>
    </source>
</evidence>
<proteinExistence type="predicted"/>